<dbReference type="Gene3D" id="3.10.180.10">
    <property type="entry name" value="2,3-Dihydroxybiphenyl 1,2-Dioxygenase, domain 1"/>
    <property type="match status" value="1"/>
</dbReference>
<name>A0A7W7DSY2_9ACTN</name>
<evidence type="ECO:0000313" key="1">
    <source>
        <dbReference type="EMBL" id="MBB4715619.1"/>
    </source>
</evidence>
<organism evidence="1 2">
    <name type="scientific">Streptomyces luteogriseus</name>
    <dbReference type="NCBI Taxonomy" id="68233"/>
    <lineage>
        <taxon>Bacteria</taxon>
        <taxon>Bacillati</taxon>
        <taxon>Actinomycetota</taxon>
        <taxon>Actinomycetes</taxon>
        <taxon>Kitasatosporales</taxon>
        <taxon>Streptomycetaceae</taxon>
        <taxon>Streptomyces</taxon>
    </lineage>
</organism>
<comment type="caution">
    <text evidence="1">The sequence shown here is derived from an EMBL/GenBank/DDBJ whole genome shotgun (WGS) entry which is preliminary data.</text>
</comment>
<protein>
    <submittedName>
        <fullName evidence="1">4-hydroxyphenylpyruvate dioxygenase-like putative hemolysin</fullName>
    </submittedName>
</protein>
<accession>A0A7W7DSY2</accession>
<dbReference type="InterPro" id="IPR029068">
    <property type="entry name" value="Glyas_Bleomycin-R_OHBP_Dase"/>
</dbReference>
<dbReference type="AlphaFoldDB" id="A0A7W7DSY2"/>
<dbReference type="EMBL" id="JACHMS010000001">
    <property type="protein sequence ID" value="MBB4715619.1"/>
    <property type="molecule type" value="Genomic_DNA"/>
</dbReference>
<keyword evidence="1" id="KW-0670">Pyruvate</keyword>
<reference evidence="1 2" key="1">
    <citation type="submission" date="2020-08" db="EMBL/GenBank/DDBJ databases">
        <title>Sequencing the genomes of 1000 actinobacteria strains.</title>
        <authorList>
            <person name="Klenk H.-P."/>
        </authorList>
    </citation>
    <scope>NUCLEOTIDE SEQUENCE [LARGE SCALE GENOMIC DNA]</scope>
    <source>
        <strain evidence="1 2">DSM 40483</strain>
    </source>
</reference>
<gene>
    <name evidence="1" type="ORF">BJ965_005501</name>
</gene>
<keyword evidence="1" id="KW-0560">Oxidoreductase</keyword>
<evidence type="ECO:0000313" key="2">
    <source>
        <dbReference type="Proteomes" id="UP000565089"/>
    </source>
</evidence>
<keyword evidence="1" id="KW-0223">Dioxygenase</keyword>
<dbReference type="GO" id="GO:0051213">
    <property type="term" value="F:dioxygenase activity"/>
    <property type="evidence" value="ECO:0007669"/>
    <property type="project" value="UniProtKB-KW"/>
</dbReference>
<sequence>MTTNQNAVAREIRPRHAAFAVEDIVEAVRHVRAAGAELLRIPANYCDDLAAPYEFPDGELETYHELGILRDRDEQGGEFRRCYTDTVGYVFFEIVQRTGGYRGYGAAKAFVRFAAQRR</sequence>
<proteinExistence type="predicted"/>
<dbReference type="SUPFAM" id="SSF54593">
    <property type="entry name" value="Glyoxalase/Bleomycin resistance protein/Dihydroxybiphenyl dioxygenase"/>
    <property type="match status" value="1"/>
</dbReference>
<dbReference type="Proteomes" id="UP000565089">
    <property type="component" value="Unassembled WGS sequence"/>
</dbReference>
<keyword evidence="2" id="KW-1185">Reference proteome</keyword>